<evidence type="ECO:0000313" key="1">
    <source>
        <dbReference type="EMBL" id="RXH77299.1"/>
    </source>
</evidence>
<dbReference type="Proteomes" id="UP000290289">
    <property type="component" value="Chromosome 14"/>
</dbReference>
<reference evidence="1 2" key="1">
    <citation type="submission" date="2018-10" db="EMBL/GenBank/DDBJ databases">
        <title>A high-quality apple genome assembly.</title>
        <authorList>
            <person name="Hu J."/>
        </authorList>
    </citation>
    <scope>NUCLEOTIDE SEQUENCE [LARGE SCALE GENOMIC DNA]</scope>
    <source>
        <strain evidence="2">cv. HFTH1</strain>
        <tissue evidence="1">Young leaf</tissue>
    </source>
</reference>
<accession>A0A498I326</accession>
<dbReference type="AlphaFoldDB" id="A0A498I326"/>
<dbReference type="EMBL" id="RDQH01000340">
    <property type="protein sequence ID" value="RXH77299.1"/>
    <property type="molecule type" value="Genomic_DNA"/>
</dbReference>
<organism evidence="1 2">
    <name type="scientific">Malus domestica</name>
    <name type="common">Apple</name>
    <name type="synonym">Pyrus malus</name>
    <dbReference type="NCBI Taxonomy" id="3750"/>
    <lineage>
        <taxon>Eukaryota</taxon>
        <taxon>Viridiplantae</taxon>
        <taxon>Streptophyta</taxon>
        <taxon>Embryophyta</taxon>
        <taxon>Tracheophyta</taxon>
        <taxon>Spermatophyta</taxon>
        <taxon>Magnoliopsida</taxon>
        <taxon>eudicotyledons</taxon>
        <taxon>Gunneridae</taxon>
        <taxon>Pentapetalae</taxon>
        <taxon>rosids</taxon>
        <taxon>fabids</taxon>
        <taxon>Rosales</taxon>
        <taxon>Rosaceae</taxon>
        <taxon>Amygdaloideae</taxon>
        <taxon>Maleae</taxon>
        <taxon>Malus</taxon>
    </lineage>
</organism>
<sequence>MKFFARLTDGSRKIVSMVVLKQVKVFGLVRPKSIMNSTKAPLHQISEITRVVFQDGKQHNLHHSTTWRSY</sequence>
<keyword evidence="2" id="KW-1185">Reference proteome</keyword>
<protein>
    <submittedName>
        <fullName evidence="1">Uncharacterized protein</fullName>
    </submittedName>
</protein>
<comment type="caution">
    <text evidence="1">The sequence shown here is derived from an EMBL/GenBank/DDBJ whole genome shotgun (WGS) entry which is preliminary data.</text>
</comment>
<proteinExistence type="predicted"/>
<name>A0A498I326_MALDO</name>
<gene>
    <name evidence="1" type="ORF">DVH24_023573</name>
</gene>
<evidence type="ECO:0000313" key="2">
    <source>
        <dbReference type="Proteomes" id="UP000290289"/>
    </source>
</evidence>